<dbReference type="Proteomes" id="UP001152888">
    <property type="component" value="Unassembled WGS sequence"/>
</dbReference>
<dbReference type="GO" id="GO:0003676">
    <property type="term" value="F:nucleic acid binding"/>
    <property type="evidence" value="ECO:0007669"/>
    <property type="project" value="InterPro"/>
</dbReference>
<proteinExistence type="predicted"/>
<name>A0A9P0M3A9_ACAOB</name>
<sequence length="99" mass="10900">MKKFLLLTRRSTEKMIAGSPRPRTKFPASVHVLGVLSSEGDVMPPHFFENGQTVNKEVYVQVLTNDGAPAQTSHLVQTGHRITWRCSGAKSSGPRIGRI</sequence>
<comment type="caution">
    <text evidence="1">The sequence shown here is derived from an EMBL/GenBank/DDBJ whole genome shotgun (WGS) entry which is preliminary data.</text>
</comment>
<dbReference type="InterPro" id="IPR036397">
    <property type="entry name" value="RNaseH_sf"/>
</dbReference>
<dbReference type="OrthoDB" id="7540217at2759"/>
<dbReference type="AlphaFoldDB" id="A0A9P0M3A9"/>
<keyword evidence="2" id="KW-1185">Reference proteome</keyword>
<evidence type="ECO:0000313" key="1">
    <source>
        <dbReference type="EMBL" id="CAH2005679.1"/>
    </source>
</evidence>
<evidence type="ECO:0000313" key="2">
    <source>
        <dbReference type="Proteomes" id="UP001152888"/>
    </source>
</evidence>
<dbReference type="Gene3D" id="3.30.420.10">
    <property type="entry name" value="Ribonuclease H-like superfamily/Ribonuclease H"/>
    <property type="match status" value="1"/>
</dbReference>
<reference evidence="1" key="1">
    <citation type="submission" date="2022-03" db="EMBL/GenBank/DDBJ databases">
        <authorList>
            <person name="Sayadi A."/>
        </authorList>
    </citation>
    <scope>NUCLEOTIDE SEQUENCE</scope>
</reference>
<dbReference type="EMBL" id="CAKOFQ010007653">
    <property type="protein sequence ID" value="CAH2005679.1"/>
    <property type="molecule type" value="Genomic_DNA"/>
</dbReference>
<organism evidence="1 2">
    <name type="scientific">Acanthoscelides obtectus</name>
    <name type="common">Bean weevil</name>
    <name type="synonym">Bruchus obtectus</name>
    <dbReference type="NCBI Taxonomy" id="200917"/>
    <lineage>
        <taxon>Eukaryota</taxon>
        <taxon>Metazoa</taxon>
        <taxon>Ecdysozoa</taxon>
        <taxon>Arthropoda</taxon>
        <taxon>Hexapoda</taxon>
        <taxon>Insecta</taxon>
        <taxon>Pterygota</taxon>
        <taxon>Neoptera</taxon>
        <taxon>Endopterygota</taxon>
        <taxon>Coleoptera</taxon>
        <taxon>Polyphaga</taxon>
        <taxon>Cucujiformia</taxon>
        <taxon>Chrysomeloidea</taxon>
        <taxon>Chrysomelidae</taxon>
        <taxon>Bruchinae</taxon>
        <taxon>Bruchini</taxon>
        <taxon>Acanthoscelides</taxon>
    </lineage>
</organism>
<gene>
    <name evidence="1" type="ORF">ACAOBT_LOCUS28680</name>
</gene>
<accession>A0A9P0M3A9</accession>
<protein>
    <submittedName>
        <fullName evidence="1">Uncharacterized protein</fullName>
    </submittedName>
</protein>